<dbReference type="Gene3D" id="3.10.450.40">
    <property type="match status" value="1"/>
</dbReference>
<dbReference type="AlphaFoldDB" id="A0A318TL70"/>
<sequence>MKKIILVPALLGIMSIGGVIAVSGDNLVGSANSSKELTKNEIEKKALAEVDGKITEIELEKEGAALLYEVEIVTADAEHDLKFNALTGELLKKTKDDIKKSKPNTNINSNSASKDHPVPYQYSHGDDDDFDDQYDDDDFDDDDWYDDDFDDNDDNRYDN</sequence>
<evidence type="ECO:0000259" key="2">
    <source>
        <dbReference type="Pfam" id="PF03413"/>
    </source>
</evidence>
<dbReference type="Proteomes" id="UP000247416">
    <property type="component" value="Unassembled WGS sequence"/>
</dbReference>
<evidence type="ECO:0000313" key="4">
    <source>
        <dbReference type="Proteomes" id="UP000247416"/>
    </source>
</evidence>
<protein>
    <submittedName>
        <fullName evidence="3">Peptidase YpeB-like protein</fullName>
    </submittedName>
</protein>
<evidence type="ECO:0000313" key="3">
    <source>
        <dbReference type="EMBL" id="PYF05183.1"/>
    </source>
</evidence>
<accession>A0A318TL70</accession>
<keyword evidence="4" id="KW-1185">Reference proteome</keyword>
<dbReference type="Pfam" id="PF03413">
    <property type="entry name" value="PepSY"/>
    <property type="match status" value="1"/>
</dbReference>
<reference evidence="3 4" key="1">
    <citation type="submission" date="2018-06" db="EMBL/GenBank/DDBJ databases">
        <title>Genomic Encyclopedia of Archaeal and Bacterial Type Strains, Phase II (KMG-II): from individual species to whole genera.</title>
        <authorList>
            <person name="Goeker M."/>
        </authorList>
    </citation>
    <scope>NUCLEOTIDE SEQUENCE [LARGE SCALE GENOMIC DNA]</scope>
    <source>
        <strain evidence="3 4">KACC 16626</strain>
    </source>
</reference>
<organism evidence="3 4">
    <name type="scientific">Ureibacillus chungkukjangi</name>
    <dbReference type="NCBI Taxonomy" id="1202712"/>
    <lineage>
        <taxon>Bacteria</taxon>
        <taxon>Bacillati</taxon>
        <taxon>Bacillota</taxon>
        <taxon>Bacilli</taxon>
        <taxon>Bacillales</taxon>
        <taxon>Caryophanaceae</taxon>
        <taxon>Ureibacillus</taxon>
    </lineage>
</organism>
<evidence type="ECO:0000256" key="1">
    <source>
        <dbReference type="SAM" id="MobiDB-lite"/>
    </source>
</evidence>
<feature type="region of interest" description="Disordered" evidence="1">
    <location>
        <begin position="97"/>
        <end position="159"/>
    </location>
</feature>
<dbReference type="InterPro" id="IPR025711">
    <property type="entry name" value="PepSY"/>
</dbReference>
<comment type="caution">
    <text evidence="3">The sequence shown here is derived from an EMBL/GenBank/DDBJ whole genome shotgun (WGS) entry which is preliminary data.</text>
</comment>
<feature type="domain" description="PepSY" evidence="2">
    <location>
        <begin position="37"/>
        <end position="93"/>
    </location>
</feature>
<gene>
    <name evidence="3" type="ORF">BJ095_11958</name>
</gene>
<proteinExistence type="predicted"/>
<name>A0A318TL70_9BACL</name>
<feature type="compositionally biased region" description="Polar residues" evidence="1">
    <location>
        <begin position="103"/>
        <end position="112"/>
    </location>
</feature>
<dbReference type="EMBL" id="QJTJ01000019">
    <property type="protein sequence ID" value="PYF05183.1"/>
    <property type="molecule type" value="Genomic_DNA"/>
</dbReference>
<dbReference type="RefSeq" id="WP_107935935.1">
    <property type="nucleotide sequence ID" value="NZ_CP085009.1"/>
</dbReference>
<feature type="compositionally biased region" description="Acidic residues" evidence="1">
    <location>
        <begin position="126"/>
        <end position="153"/>
    </location>
</feature>